<protein>
    <recommendedName>
        <fullName evidence="3">TolB-like protein</fullName>
    </recommendedName>
</protein>
<comment type="caution">
    <text evidence="1">The sequence shown here is derived from an EMBL/GenBank/DDBJ whole genome shotgun (WGS) entry which is preliminary data.</text>
</comment>
<accession>A0ABT8X844</accession>
<evidence type="ECO:0000313" key="1">
    <source>
        <dbReference type="EMBL" id="MDO6119768.1"/>
    </source>
</evidence>
<evidence type="ECO:0008006" key="3">
    <source>
        <dbReference type="Google" id="ProtNLM"/>
    </source>
</evidence>
<dbReference type="RefSeq" id="WP_244759310.1">
    <property type="nucleotide sequence ID" value="NZ_JALJCJ010000001.1"/>
</dbReference>
<evidence type="ECO:0000313" key="2">
    <source>
        <dbReference type="Proteomes" id="UP001177080"/>
    </source>
</evidence>
<dbReference type="Proteomes" id="UP001177080">
    <property type="component" value="Unassembled WGS sequence"/>
</dbReference>
<sequence length="360" mass="38978">MSGTDRPACDLVRRALHAVVASDTFARSERLRSFLSYIVESELAGKAAQLKGYSIGVDVFGRSPGFDAGNDPLVRVQAGKLRKLLEQYYDTEGATERLRIRVPLGSYVPEYSVTHVLLENETTANRSALQRTPPPKRSWLPRPVSSPLALFSLLPLLFLAPSIYPDATSAAIAKVQVALSAHNRIGSMVEVLPQLSILQCWPQSGECNALARAVSSSAEYYRTVRLADARQTGAPPPLSYSIRVENRTDGLGVYARLIHDQSGATIYARHFSRDQLKSEAGIAYEAVAFTARTLSASGPLYRHAIRMGTASSVMQCLFHSSQTTPRGTPHFGQPTACTITPGAALAEAAFVEESGATLTR</sequence>
<gene>
    <name evidence="1" type="ORF">GB928_001085</name>
</gene>
<proteinExistence type="predicted"/>
<keyword evidence="2" id="KW-1185">Reference proteome</keyword>
<dbReference type="EMBL" id="WHSC02000001">
    <property type="protein sequence ID" value="MDO6119768.1"/>
    <property type="molecule type" value="Genomic_DNA"/>
</dbReference>
<reference evidence="1" key="1">
    <citation type="submission" date="2022-04" db="EMBL/GenBank/DDBJ databases">
        <title>Shinella lacus sp. nov., a novel member of the genus Shinella from water.</title>
        <authorList>
            <person name="Deng Y."/>
        </authorList>
    </citation>
    <scope>NUCLEOTIDE SEQUENCE</scope>
    <source>
        <strain evidence="1">JCM 31239</strain>
    </source>
</reference>
<name>A0ABT8X844_9HYPH</name>
<organism evidence="1 2">
    <name type="scientific">Shinella curvata</name>
    <dbReference type="NCBI Taxonomy" id="1817964"/>
    <lineage>
        <taxon>Bacteria</taxon>
        <taxon>Pseudomonadati</taxon>
        <taxon>Pseudomonadota</taxon>
        <taxon>Alphaproteobacteria</taxon>
        <taxon>Hyphomicrobiales</taxon>
        <taxon>Rhizobiaceae</taxon>
        <taxon>Shinella</taxon>
    </lineage>
</organism>